<dbReference type="RefSeq" id="WP_110335715.1">
    <property type="nucleotide sequence ID" value="NZ_JBHVKT010000040.1"/>
</dbReference>
<dbReference type="InterPro" id="IPR036890">
    <property type="entry name" value="HATPase_C_sf"/>
</dbReference>
<dbReference type="PROSITE" id="PS50801">
    <property type="entry name" value="STAS"/>
    <property type="match status" value="1"/>
</dbReference>
<gene>
    <name evidence="2" type="ORF">BA062_09440</name>
</gene>
<comment type="caution">
    <text evidence="2">The sequence shown here is derived from an EMBL/GenBank/DDBJ whole genome shotgun (WGS) entry which is preliminary data.</text>
</comment>
<dbReference type="Gene3D" id="3.30.750.24">
    <property type="entry name" value="STAS domain"/>
    <property type="match status" value="1"/>
</dbReference>
<dbReference type="OrthoDB" id="4327509at2"/>
<dbReference type="SUPFAM" id="SSF52091">
    <property type="entry name" value="SpoIIaa-like"/>
    <property type="match status" value="1"/>
</dbReference>
<accession>A0A318LQ96</accession>
<evidence type="ECO:0000259" key="1">
    <source>
        <dbReference type="PROSITE" id="PS50801"/>
    </source>
</evidence>
<dbReference type="InterPro" id="IPR036513">
    <property type="entry name" value="STAS_dom_sf"/>
</dbReference>
<dbReference type="CDD" id="cd16936">
    <property type="entry name" value="HATPase_RsbW-like"/>
    <property type="match status" value="1"/>
</dbReference>
<organism evidence="2 3">
    <name type="scientific">Prauserella flavalba</name>
    <dbReference type="NCBI Taxonomy" id="1477506"/>
    <lineage>
        <taxon>Bacteria</taxon>
        <taxon>Bacillati</taxon>
        <taxon>Actinomycetota</taxon>
        <taxon>Actinomycetes</taxon>
        <taxon>Pseudonocardiales</taxon>
        <taxon>Pseudonocardiaceae</taxon>
        <taxon>Prauserella</taxon>
    </lineage>
</organism>
<dbReference type="Proteomes" id="UP000247892">
    <property type="component" value="Unassembled WGS sequence"/>
</dbReference>
<sequence length="243" mass="25943">MTSPSSLLTIHVADVAGCLVVRPEGELTAGTYSGLRDTLVRCAVEEPDAVVVELDRLWFASDASATALTSAYACIAEWPAVPLSVVVRDQARHRWIRSTSIDRFLAVFPDLESALAAVGTPPPRRRAVAAVSSGALARRFAEGVLRRWNAAGLAYDAKLVVTELVENTMRHTVSDPVVRLESWQDRVTVAVADDDPAPAVLHERADGASRCSGLRLVARVARAWGSAPASGGGKVVWATLRVP</sequence>
<evidence type="ECO:0000313" key="3">
    <source>
        <dbReference type="Proteomes" id="UP000247892"/>
    </source>
</evidence>
<proteinExistence type="predicted"/>
<dbReference type="PANTHER" id="PTHR35526">
    <property type="entry name" value="ANTI-SIGMA-F FACTOR RSBW-RELATED"/>
    <property type="match status" value="1"/>
</dbReference>
<dbReference type="AlphaFoldDB" id="A0A318LQ96"/>
<keyword evidence="3" id="KW-1185">Reference proteome</keyword>
<dbReference type="PANTHER" id="PTHR35526:SF3">
    <property type="entry name" value="ANTI-SIGMA-F FACTOR RSBW"/>
    <property type="match status" value="1"/>
</dbReference>
<dbReference type="Pfam" id="PF01740">
    <property type="entry name" value="STAS"/>
    <property type="match status" value="1"/>
</dbReference>
<dbReference type="Gene3D" id="3.30.565.10">
    <property type="entry name" value="Histidine kinase-like ATPase, C-terminal domain"/>
    <property type="match status" value="1"/>
</dbReference>
<feature type="domain" description="STAS" evidence="1">
    <location>
        <begin position="8"/>
        <end position="118"/>
    </location>
</feature>
<dbReference type="InterPro" id="IPR050267">
    <property type="entry name" value="Anti-sigma-factor_SerPK"/>
</dbReference>
<dbReference type="InterPro" id="IPR002645">
    <property type="entry name" value="STAS_dom"/>
</dbReference>
<reference evidence="2 3" key="1">
    <citation type="submission" date="2016-07" db="EMBL/GenBank/DDBJ databases">
        <title>Draft genome sequence of Prauserella sp. YIM 121212, isolated from alkaline soil.</title>
        <authorList>
            <person name="Ruckert C."/>
            <person name="Albersmeier A."/>
            <person name="Jiang C.-L."/>
            <person name="Jiang Y."/>
            <person name="Kalinowski J."/>
            <person name="Schneider O."/>
            <person name="Winkler A."/>
            <person name="Zotchev S.B."/>
        </authorList>
    </citation>
    <scope>NUCLEOTIDE SEQUENCE [LARGE SCALE GENOMIC DNA]</scope>
    <source>
        <strain evidence="2 3">YIM 121212</strain>
    </source>
</reference>
<dbReference type="EMBL" id="MASU01000005">
    <property type="protein sequence ID" value="PXY35710.1"/>
    <property type="molecule type" value="Genomic_DNA"/>
</dbReference>
<evidence type="ECO:0000313" key="2">
    <source>
        <dbReference type="EMBL" id="PXY35710.1"/>
    </source>
</evidence>
<protein>
    <recommendedName>
        <fullName evidence="1">STAS domain-containing protein</fullName>
    </recommendedName>
</protein>
<name>A0A318LQ96_9PSEU</name>